<evidence type="ECO:0000313" key="3">
    <source>
        <dbReference type="Proteomes" id="UP000727962"/>
    </source>
</evidence>
<dbReference type="PANTHER" id="PTHR21310:SF15">
    <property type="entry name" value="AMINOGLYCOSIDE PHOSPHOTRANSFERASE DOMAIN-CONTAINING PROTEIN"/>
    <property type="match status" value="1"/>
</dbReference>
<dbReference type="SUPFAM" id="SSF56112">
    <property type="entry name" value="Protein kinase-like (PK-like)"/>
    <property type="match status" value="1"/>
</dbReference>
<evidence type="ECO:0000313" key="2">
    <source>
        <dbReference type="EMBL" id="MBI1756816.1"/>
    </source>
</evidence>
<reference evidence="2" key="1">
    <citation type="submission" date="2020-07" db="EMBL/GenBank/DDBJ databases">
        <title>Huge and variable diversity of episymbiotic CPR bacteria and DPANN archaea in groundwater ecosystems.</title>
        <authorList>
            <person name="He C.Y."/>
            <person name="Keren R."/>
            <person name="Whittaker M."/>
            <person name="Farag I.F."/>
            <person name="Doudna J."/>
            <person name="Cate J.H.D."/>
            <person name="Banfield J.F."/>
        </authorList>
    </citation>
    <scope>NUCLEOTIDE SEQUENCE</scope>
    <source>
        <strain evidence="2">NC_groundwater_17_Pr7_B-0.1um_64_12</strain>
    </source>
</reference>
<proteinExistence type="predicted"/>
<dbReference type="PANTHER" id="PTHR21310">
    <property type="entry name" value="AMINOGLYCOSIDE PHOSPHOTRANSFERASE-RELATED-RELATED"/>
    <property type="match status" value="1"/>
</dbReference>
<protein>
    <submittedName>
        <fullName evidence="2">Aminoglycoside phosphotransferase family protein</fullName>
    </submittedName>
</protein>
<dbReference type="InterPro" id="IPR002575">
    <property type="entry name" value="Aminoglycoside_PTrfase"/>
</dbReference>
<dbReference type="InterPro" id="IPR051678">
    <property type="entry name" value="AGP_Transferase"/>
</dbReference>
<feature type="domain" description="Aminoglycoside phosphotransferase" evidence="1">
    <location>
        <begin position="28"/>
        <end position="225"/>
    </location>
</feature>
<dbReference type="InterPro" id="IPR011009">
    <property type="entry name" value="Kinase-like_dom_sf"/>
</dbReference>
<accession>A0A931LVX3</accession>
<dbReference type="Pfam" id="PF01636">
    <property type="entry name" value="APH"/>
    <property type="match status" value="1"/>
</dbReference>
<comment type="caution">
    <text evidence="2">The sequence shown here is derived from an EMBL/GenBank/DDBJ whole genome shotgun (WGS) entry which is preliminary data.</text>
</comment>
<evidence type="ECO:0000259" key="1">
    <source>
        <dbReference type="Pfam" id="PF01636"/>
    </source>
</evidence>
<sequence length="303" mass="33452">MPYPIETIAKIAARHGLAGELRRLPDTGMCNDAWQIGETHVLRVPHKAEWERESFVEALAVPAARLAGVCTPALVALGDERDLTPLAYTLYERALGVPLGTLDLQPMDCPGLWAELARQMLLMHRGVLDIPGADGVIGNPFVHPARENLKKARAQKLLEPGEIEEIAAWIDALEASPGAPPGKVFLHRDLHPWNLLVDPGTCTLEAIIDWGDAAFGDLALEFSSLPLGVIPLTLAEYRSDGGEVDGEIVPRILLHWLGLALWELRLGDPNVFRRHWWCWPVGGWAQAKRELAFWPSDLAFPRP</sequence>
<dbReference type="EMBL" id="JACOSL010000039">
    <property type="protein sequence ID" value="MBI1756816.1"/>
    <property type="molecule type" value="Genomic_DNA"/>
</dbReference>
<organism evidence="2 3">
    <name type="scientific">Fimbriimonas ginsengisoli</name>
    <dbReference type="NCBI Taxonomy" id="1005039"/>
    <lineage>
        <taxon>Bacteria</taxon>
        <taxon>Bacillati</taxon>
        <taxon>Armatimonadota</taxon>
        <taxon>Fimbriimonadia</taxon>
        <taxon>Fimbriimonadales</taxon>
        <taxon>Fimbriimonadaceae</taxon>
        <taxon>Fimbriimonas</taxon>
    </lineage>
</organism>
<gene>
    <name evidence="2" type="ORF">HYR64_06895</name>
</gene>
<dbReference type="Proteomes" id="UP000727962">
    <property type="component" value="Unassembled WGS sequence"/>
</dbReference>
<name>A0A931LVX3_FIMGI</name>
<dbReference type="Gene3D" id="3.90.1200.10">
    <property type="match status" value="1"/>
</dbReference>
<dbReference type="AlphaFoldDB" id="A0A931LVX3"/>